<dbReference type="GO" id="GO:0045664">
    <property type="term" value="P:regulation of neuron differentiation"/>
    <property type="evidence" value="ECO:0007669"/>
    <property type="project" value="TreeGrafter"/>
</dbReference>
<evidence type="ECO:0000313" key="8">
    <source>
        <dbReference type="EMBL" id="KAF3832638.1"/>
    </source>
</evidence>
<dbReference type="PROSITE" id="PS50157">
    <property type="entry name" value="ZINC_FINGER_C2H2_2"/>
    <property type="match status" value="2"/>
</dbReference>
<reference evidence="8 9" key="1">
    <citation type="submission" date="2020-03" db="EMBL/GenBank/DDBJ databases">
        <title>Dissostichus mawsoni Genome sequencing and assembly.</title>
        <authorList>
            <person name="Park H."/>
        </authorList>
    </citation>
    <scope>NUCLEOTIDE SEQUENCE [LARGE SCALE GENOMIC DNA]</scope>
    <source>
        <strain evidence="8">DM0001</strain>
        <tissue evidence="8">Muscle</tissue>
    </source>
</reference>
<accession>A0A7J5X856</accession>
<comment type="subcellular location">
    <subcellularLocation>
        <location evidence="1">Nucleus</location>
    </subcellularLocation>
</comment>
<organism evidence="8 9">
    <name type="scientific">Dissostichus mawsoni</name>
    <name type="common">Antarctic cod</name>
    <dbReference type="NCBI Taxonomy" id="36200"/>
    <lineage>
        <taxon>Eukaryota</taxon>
        <taxon>Metazoa</taxon>
        <taxon>Chordata</taxon>
        <taxon>Craniata</taxon>
        <taxon>Vertebrata</taxon>
        <taxon>Euteleostomi</taxon>
        <taxon>Actinopterygii</taxon>
        <taxon>Neopterygii</taxon>
        <taxon>Teleostei</taxon>
        <taxon>Neoteleostei</taxon>
        <taxon>Acanthomorphata</taxon>
        <taxon>Eupercaria</taxon>
        <taxon>Perciformes</taxon>
        <taxon>Notothenioidei</taxon>
        <taxon>Nototheniidae</taxon>
        <taxon>Dissostichus</taxon>
    </lineage>
</organism>
<evidence type="ECO:0000256" key="4">
    <source>
        <dbReference type="ARBA" id="ARBA00022833"/>
    </source>
</evidence>
<feature type="domain" description="C2H2-type" evidence="7">
    <location>
        <begin position="257"/>
        <end position="279"/>
    </location>
</feature>
<keyword evidence="9" id="KW-1185">Reference proteome</keyword>
<dbReference type="GO" id="GO:0000981">
    <property type="term" value="F:DNA-binding transcription factor activity, RNA polymerase II-specific"/>
    <property type="evidence" value="ECO:0007669"/>
    <property type="project" value="TreeGrafter"/>
</dbReference>
<dbReference type="SMART" id="SM00355">
    <property type="entry name" value="ZnF_C2H2"/>
    <property type="match status" value="2"/>
</dbReference>
<evidence type="ECO:0000256" key="1">
    <source>
        <dbReference type="ARBA" id="ARBA00004123"/>
    </source>
</evidence>
<evidence type="ECO:0000256" key="6">
    <source>
        <dbReference type="SAM" id="MobiDB-lite"/>
    </source>
</evidence>
<dbReference type="AlphaFoldDB" id="A0A7J5X856"/>
<dbReference type="SUPFAM" id="SSF57667">
    <property type="entry name" value="beta-beta-alpha zinc fingers"/>
    <property type="match status" value="1"/>
</dbReference>
<proteinExistence type="predicted"/>
<dbReference type="InterPro" id="IPR036236">
    <property type="entry name" value="Znf_C2H2_sf"/>
</dbReference>
<sequence length="292" mass="33387">MPMRIPKMMNLNNSPTFWVSHSCDCCVVPKARQKARKNYENQGEGAKEGERRELSNDRYVRTTNLNYQCKKCSLVFQRIFDLIKHQKKLCYKDEDDEGQYDSHNEDSMAYSNDCYTPSGSSCHTPMPSSSSLCPLPPSTSAFSQLPSTEKEEALPASTLTSFDEKPKELPDISADLARETQTLLSRRLCINPSLRHNTIDLREKRRYKQSPSSIHPTAAVWSLCLSDKPGFIAKPAHEPQCTYDLCHTTIGTTDDPYQCDQCKIGFPSFEHWQEHQQLHFLSVQNQFIHLNS</sequence>
<gene>
    <name evidence="8" type="ORF">F7725_026303</name>
</gene>
<dbReference type="PANTHER" id="PTHR45891">
    <property type="entry name" value="ZINC FINGER HOMEOBOX PROTEIN"/>
    <property type="match status" value="1"/>
</dbReference>
<dbReference type="InterPro" id="IPR013087">
    <property type="entry name" value="Znf_C2H2_type"/>
</dbReference>
<dbReference type="Proteomes" id="UP000518266">
    <property type="component" value="Unassembled WGS sequence"/>
</dbReference>
<feature type="domain" description="C2H2-type" evidence="7">
    <location>
        <begin position="67"/>
        <end position="96"/>
    </location>
</feature>
<keyword evidence="3" id="KW-0677">Repeat</keyword>
<evidence type="ECO:0000256" key="2">
    <source>
        <dbReference type="ARBA" id="ARBA00022723"/>
    </source>
</evidence>
<dbReference type="EMBL" id="JAAKFY010000027">
    <property type="protein sequence ID" value="KAF3832638.1"/>
    <property type="molecule type" value="Genomic_DNA"/>
</dbReference>
<dbReference type="PROSITE" id="PS00028">
    <property type="entry name" value="ZINC_FINGER_C2H2_1"/>
    <property type="match status" value="1"/>
</dbReference>
<keyword evidence="4" id="KW-0862">Zinc</keyword>
<evidence type="ECO:0000256" key="3">
    <source>
        <dbReference type="ARBA" id="ARBA00022737"/>
    </source>
</evidence>
<evidence type="ECO:0000256" key="5">
    <source>
        <dbReference type="PROSITE-ProRule" id="PRU00042"/>
    </source>
</evidence>
<dbReference type="PANTHER" id="PTHR45891:SF4">
    <property type="entry name" value="ZINC FINGER HOMEOBOX PROTEIN 3"/>
    <property type="match status" value="1"/>
</dbReference>
<protein>
    <recommendedName>
        <fullName evidence="7">C2H2-type domain-containing protein</fullName>
    </recommendedName>
</protein>
<dbReference type="GO" id="GO:0005634">
    <property type="term" value="C:nucleus"/>
    <property type="evidence" value="ECO:0007669"/>
    <property type="project" value="UniProtKB-SubCell"/>
</dbReference>
<keyword evidence="2" id="KW-0479">Metal-binding</keyword>
<name>A0A7J5X856_DISMA</name>
<feature type="region of interest" description="Disordered" evidence="6">
    <location>
        <begin position="126"/>
        <end position="165"/>
    </location>
</feature>
<dbReference type="GO" id="GO:0008270">
    <property type="term" value="F:zinc ion binding"/>
    <property type="evidence" value="ECO:0007669"/>
    <property type="project" value="UniProtKB-KW"/>
</dbReference>
<dbReference type="OrthoDB" id="6417226at2759"/>
<dbReference type="InterPro" id="IPR051968">
    <property type="entry name" value="ZnFinger_Homeobox_TR"/>
</dbReference>
<keyword evidence="5" id="KW-0863">Zinc-finger</keyword>
<evidence type="ECO:0000259" key="7">
    <source>
        <dbReference type="PROSITE" id="PS50157"/>
    </source>
</evidence>
<comment type="caution">
    <text evidence="8">The sequence shown here is derived from an EMBL/GenBank/DDBJ whole genome shotgun (WGS) entry which is preliminary data.</text>
</comment>
<evidence type="ECO:0000313" key="9">
    <source>
        <dbReference type="Proteomes" id="UP000518266"/>
    </source>
</evidence>
<dbReference type="GO" id="GO:0000978">
    <property type="term" value="F:RNA polymerase II cis-regulatory region sequence-specific DNA binding"/>
    <property type="evidence" value="ECO:0007669"/>
    <property type="project" value="TreeGrafter"/>
</dbReference>